<sequence length="498" mass="55637">MWATREWDNVDVSLIPSITLEQAVEIGFTYIGGQQQNDQFIELPHLEIIPFSRDGWDGTIGEGYEYHLVWAFSFRRPNYLNTWEFLVEAHSGELLALQDTNYYTTKKITGAIYPYTNDGCGVEGKAMMTPMIFADTGFSPPNQHTNLGGIYDYIAGWAITNLYGLYSNICDVSANDCTEYTGCSPIYEYSNTGDIDLEGRDGEHDKDYPLGHSEGDTFSTRTVTYELGYLNAIARGWLNSQESNHFLDMQLTSRVNDCGISCNASYWIDDNMFLFGRSTDECGNTGEILSLIDHEWGHALDEHDANGTAMNPTEAFPDIVANYRTYGSCVGRGLCIGLTTNYCYKPGFYCTAWHCPVQNSDSHFGHNCYQYGDCCSDCTEIRDSDYAKHASGMPHTISNWSCPVCGGIPHCAAIPVTEAAWDLVMRDLQSFPFNYDKNTAFEIGQRLLYTGSGNILNWYSSNCSSPDPYSGCNADSGYKQWLAADDDNGDINDGTRRI</sequence>
<organism evidence="1 2">
    <name type="scientific">Candidatus Fischerbacteria bacterium RBG_13_37_8</name>
    <dbReference type="NCBI Taxonomy" id="1817863"/>
    <lineage>
        <taxon>Bacteria</taxon>
        <taxon>Candidatus Fischeribacteriota</taxon>
    </lineage>
</organism>
<dbReference type="AlphaFoldDB" id="A0A1F5VNP3"/>
<dbReference type="SUPFAM" id="SSF55486">
    <property type="entry name" value="Metalloproteases ('zincins'), catalytic domain"/>
    <property type="match status" value="1"/>
</dbReference>
<proteinExistence type="predicted"/>
<reference evidence="1 2" key="1">
    <citation type="journal article" date="2016" name="Nat. Commun.">
        <title>Thousands of microbial genomes shed light on interconnected biogeochemical processes in an aquifer system.</title>
        <authorList>
            <person name="Anantharaman K."/>
            <person name="Brown C.T."/>
            <person name="Hug L.A."/>
            <person name="Sharon I."/>
            <person name="Castelle C.J."/>
            <person name="Probst A.J."/>
            <person name="Thomas B.C."/>
            <person name="Singh A."/>
            <person name="Wilkins M.J."/>
            <person name="Karaoz U."/>
            <person name="Brodie E.L."/>
            <person name="Williams K.H."/>
            <person name="Hubbard S.S."/>
            <person name="Banfield J.F."/>
        </authorList>
    </citation>
    <scope>NUCLEOTIDE SEQUENCE [LARGE SCALE GENOMIC DNA]</scope>
</reference>
<gene>
    <name evidence="1" type="ORF">A2Y62_14485</name>
</gene>
<accession>A0A1F5VNP3</accession>
<protein>
    <submittedName>
        <fullName evidence="1">Uncharacterized protein</fullName>
    </submittedName>
</protein>
<evidence type="ECO:0000313" key="2">
    <source>
        <dbReference type="Proteomes" id="UP000178943"/>
    </source>
</evidence>
<comment type="caution">
    <text evidence="1">The sequence shown here is derived from an EMBL/GenBank/DDBJ whole genome shotgun (WGS) entry which is preliminary data.</text>
</comment>
<evidence type="ECO:0000313" key="1">
    <source>
        <dbReference type="EMBL" id="OGF65024.1"/>
    </source>
</evidence>
<dbReference type="Proteomes" id="UP000178943">
    <property type="component" value="Unassembled WGS sequence"/>
</dbReference>
<dbReference type="EMBL" id="MFGW01000122">
    <property type="protein sequence ID" value="OGF65024.1"/>
    <property type="molecule type" value="Genomic_DNA"/>
</dbReference>
<name>A0A1F5VNP3_9BACT</name>